<dbReference type="PROSITE" id="PS50835">
    <property type="entry name" value="IG_LIKE"/>
    <property type="match status" value="1"/>
</dbReference>
<keyword evidence="15" id="KW-0524">Neurogenesis</keyword>
<dbReference type="GO" id="GO:0005030">
    <property type="term" value="F:neurotrophin receptor activity"/>
    <property type="evidence" value="ECO:0007669"/>
    <property type="project" value="TreeGrafter"/>
</dbReference>
<dbReference type="InterPro" id="IPR011009">
    <property type="entry name" value="Kinase-like_dom_sf"/>
</dbReference>
<dbReference type="GO" id="GO:0010976">
    <property type="term" value="P:positive regulation of neuron projection development"/>
    <property type="evidence" value="ECO:0007669"/>
    <property type="project" value="TreeGrafter"/>
</dbReference>
<dbReference type="Gene3D" id="3.80.10.10">
    <property type="entry name" value="Ribonuclease Inhibitor"/>
    <property type="match status" value="1"/>
</dbReference>
<organism evidence="33 34">
    <name type="scientific">Sinocyclocheilus anshuiensis</name>
    <dbReference type="NCBI Taxonomy" id="1608454"/>
    <lineage>
        <taxon>Eukaryota</taxon>
        <taxon>Metazoa</taxon>
        <taxon>Chordata</taxon>
        <taxon>Craniata</taxon>
        <taxon>Vertebrata</taxon>
        <taxon>Euteleostomi</taxon>
        <taxon>Actinopterygii</taxon>
        <taxon>Neopterygii</taxon>
        <taxon>Teleostei</taxon>
        <taxon>Ostariophysi</taxon>
        <taxon>Cypriniformes</taxon>
        <taxon>Cyprinidae</taxon>
        <taxon>Cyprininae</taxon>
        <taxon>Sinocyclocheilus</taxon>
    </lineage>
</organism>
<keyword evidence="4" id="KW-1003">Cell membrane</keyword>
<dbReference type="InterPro" id="IPR036179">
    <property type="entry name" value="Ig-like_dom_sf"/>
</dbReference>
<reference evidence="33" key="2">
    <citation type="submission" date="2025-09" db="UniProtKB">
        <authorList>
            <consortium name="Ensembl"/>
        </authorList>
    </citation>
    <scope>IDENTIFICATION</scope>
</reference>
<dbReference type="Pfam" id="PF13855">
    <property type="entry name" value="LRR_8"/>
    <property type="match status" value="1"/>
</dbReference>
<dbReference type="SMART" id="SM00219">
    <property type="entry name" value="TyrKc"/>
    <property type="match status" value="1"/>
</dbReference>
<dbReference type="InterPro" id="IPR003599">
    <property type="entry name" value="Ig_sub"/>
</dbReference>
<dbReference type="GO" id="GO:0030424">
    <property type="term" value="C:axon"/>
    <property type="evidence" value="ECO:0007669"/>
    <property type="project" value="TreeGrafter"/>
</dbReference>
<feature type="chain" id="PRO_5025471946" description="Tyrosine-protein kinase receptor" evidence="30">
    <location>
        <begin position="29"/>
        <end position="808"/>
    </location>
</feature>
<evidence type="ECO:0000256" key="8">
    <source>
        <dbReference type="ARBA" id="ARBA00022692"/>
    </source>
</evidence>
<keyword evidence="19" id="KW-1015">Disulfide bond</keyword>
<evidence type="ECO:0000256" key="2">
    <source>
        <dbReference type="ARBA" id="ARBA00004530"/>
    </source>
</evidence>
<dbReference type="SUPFAM" id="SSF52058">
    <property type="entry name" value="L domain-like"/>
    <property type="match status" value="1"/>
</dbReference>
<evidence type="ECO:0000256" key="19">
    <source>
        <dbReference type="ARBA" id="ARBA00023157"/>
    </source>
</evidence>
<keyword evidence="22" id="KW-0393">Immunoglobulin domain</keyword>
<keyword evidence="20 28" id="KW-0675">Receptor</keyword>
<evidence type="ECO:0000256" key="12">
    <source>
        <dbReference type="ARBA" id="ARBA00022777"/>
    </source>
</evidence>
<evidence type="ECO:0000256" key="17">
    <source>
        <dbReference type="ARBA" id="ARBA00023136"/>
    </source>
</evidence>
<evidence type="ECO:0000256" key="26">
    <source>
        <dbReference type="PIRSR" id="PIRSR620777-52"/>
    </source>
</evidence>
<evidence type="ECO:0000313" key="34">
    <source>
        <dbReference type="Proteomes" id="UP000472260"/>
    </source>
</evidence>
<keyword evidence="7" id="KW-0808">Transferase</keyword>
<dbReference type="InterPro" id="IPR017441">
    <property type="entry name" value="Protein_kinase_ATP_BS"/>
</dbReference>
<dbReference type="InterPro" id="IPR032675">
    <property type="entry name" value="LRR_dom_sf"/>
</dbReference>
<dbReference type="FunFam" id="3.80.10.10:FF:000035">
    <property type="entry name" value="Tyrosine-protein kinase receptor"/>
    <property type="match status" value="1"/>
</dbReference>
<dbReference type="GO" id="GO:0030154">
    <property type="term" value="P:cell differentiation"/>
    <property type="evidence" value="ECO:0007669"/>
    <property type="project" value="UniProtKB-KW"/>
</dbReference>
<feature type="active site" description="Proton acceptor" evidence="24">
    <location>
        <position position="662"/>
    </location>
</feature>
<evidence type="ECO:0000259" key="32">
    <source>
        <dbReference type="PROSITE" id="PS50835"/>
    </source>
</evidence>
<dbReference type="PANTHER" id="PTHR24416:SF66">
    <property type="entry name" value="NT-3 GROWTH FACTOR RECEPTOR"/>
    <property type="match status" value="1"/>
</dbReference>
<feature type="site" description="Interaction with SHC1" evidence="26">
    <location>
        <position position="499"/>
    </location>
</feature>
<dbReference type="GO" id="GO:0043121">
    <property type="term" value="F:neurotrophin binding"/>
    <property type="evidence" value="ECO:0007669"/>
    <property type="project" value="TreeGrafter"/>
</dbReference>
<evidence type="ECO:0000256" key="4">
    <source>
        <dbReference type="ARBA" id="ARBA00022475"/>
    </source>
</evidence>
<evidence type="ECO:0000256" key="29">
    <source>
        <dbReference type="SAM" id="Phobius"/>
    </source>
</evidence>
<keyword evidence="14 25" id="KW-0067">ATP-binding</keyword>
<dbReference type="PROSITE" id="PS00107">
    <property type="entry name" value="PROTEIN_KINASE_ATP"/>
    <property type="match status" value="1"/>
</dbReference>
<dbReference type="GO" id="GO:0010008">
    <property type="term" value="C:endosome membrane"/>
    <property type="evidence" value="ECO:0007669"/>
    <property type="project" value="UniProtKB-SubCell"/>
</dbReference>
<evidence type="ECO:0000256" key="18">
    <source>
        <dbReference type="ARBA" id="ARBA00023137"/>
    </source>
</evidence>
<evidence type="ECO:0000256" key="23">
    <source>
        <dbReference type="ARBA" id="ARBA00051243"/>
    </source>
</evidence>
<feature type="domain" description="Ig-like" evidence="32">
    <location>
        <begin position="208"/>
        <end position="298"/>
    </location>
</feature>
<keyword evidence="11 25" id="KW-0547">Nucleotide-binding</keyword>
<dbReference type="PRINTS" id="PR00109">
    <property type="entry name" value="TYRKINASE"/>
</dbReference>
<dbReference type="Proteomes" id="UP000472260">
    <property type="component" value="Unassembled WGS sequence"/>
</dbReference>
<keyword evidence="16 29" id="KW-1133">Transmembrane helix</keyword>
<dbReference type="InterPro" id="IPR031635">
    <property type="entry name" value="NTRK_LRRCT"/>
</dbReference>
<evidence type="ECO:0000256" key="16">
    <source>
        <dbReference type="ARBA" id="ARBA00022989"/>
    </source>
</evidence>
<gene>
    <name evidence="33" type="primary">LOC107654144</name>
</gene>
<reference evidence="33" key="1">
    <citation type="submission" date="2025-08" db="UniProtKB">
        <authorList>
            <consortium name="Ensembl"/>
        </authorList>
    </citation>
    <scope>IDENTIFICATION</scope>
</reference>
<keyword evidence="12" id="KW-0418">Kinase</keyword>
<dbReference type="Gene3D" id="2.60.40.10">
    <property type="entry name" value="Immunoglobulins"/>
    <property type="match status" value="2"/>
</dbReference>
<dbReference type="PROSITE" id="PS00109">
    <property type="entry name" value="PROTEIN_KINASE_TYR"/>
    <property type="match status" value="1"/>
</dbReference>
<feature type="site" description="Interaction with PLCG1" evidence="26">
    <location>
        <position position="803"/>
    </location>
</feature>
<dbReference type="PROSITE" id="PS00239">
    <property type="entry name" value="RECEPTOR_TYR_KIN_II"/>
    <property type="match status" value="1"/>
</dbReference>
<dbReference type="Gene3D" id="3.30.200.20">
    <property type="entry name" value="Phosphorylase Kinase, domain 1"/>
    <property type="match status" value="1"/>
</dbReference>
<evidence type="ECO:0000256" key="14">
    <source>
        <dbReference type="ARBA" id="ARBA00022840"/>
    </source>
</evidence>
<keyword evidence="34" id="KW-1185">Reference proteome</keyword>
<dbReference type="InterPro" id="IPR013783">
    <property type="entry name" value="Ig-like_fold"/>
</dbReference>
<dbReference type="InterPro" id="IPR007110">
    <property type="entry name" value="Ig-like_dom"/>
</dbReference>
<dbReference type="FunFam" id="1.10.510.10:FF:000034">
    <property type="entry name" value="Tyrosine-protein kinase receptor"/>
    <property type="match status" value="1"/>
</dbReference>
<comment type="subcellular location">
    <subcellularLocation>
        <location evidence="1">Cell membrane</location>
        <topology evidence="1">Single-pass type I membrane protein</topology>
    </subcellularLocation>
    <subcellularLocation>
        <location evidence="2">Endosome membrane</location>
        <topology evidence="2">Single-pass type I membrane protein</topology>
    </subcellularLocation>
</comment>
<evidence type="ECO:0000256" key="20">
    <source>
        <dbReference type="ARBA" id="ARBA00023170"/>
    </source>
</evidence>
<evidence type="ECO:0000256" key="24">
    <source>
        <dbReference type="PIRSR" id="PIRSR620777-50"/>
    </source>
</evidence>
<dbReference type="FunFam" id="2.60.40.10:FF:000251">
    <property type="entry name" value="Tyrosine-protein kinase receptor"/>
    <property type="match status" value="1"/>
</dbReference>
<feature type="binding site" evidence="25">
    <location>
        <begin position="527"/>
        <end position="535"/>
    </location>
    <ligand>
        <name>ATP</name>
        <dbReference type="ChEBI" id="CHEBI:30616"/>
    </ligand>
</feature>
<dbReference type="InterPro" id="IPR008266">
    <property type="entry name" value="Tyr_kinase_AS"/>
</dbReference>
<evidence type="ECO:0000313" key="33">
    <source>
        <dbReference type="Ensembl" id="ENSSANP00000098967.1"/>
    </source>
</evidence>
<evidence type="ECO:0000256" key="11">
    <source>
        <dbReference type="ARBA" id="ARBA00022741"/>
    </source>
</evidence>
<evidence type="ECO:0000256" key="28">
    <source>
        <dbReference type="RuleBase" id="RU000312"/>
    </source>
</evidence>
<dbReference type="GO" id="GO:0004714">
    <property type="term" value="F:transmembrane receptor protein tyrosine kinase activity"/>
    <property type="evidence" value="ECO:0007669"/>
    <property type="project" value="UniProtKB-EC"/>
</dbReference>
<dbReference type="InterPro" id="IPR020635">
    <property type="entry name" value="Tyr_kinase_cat_dom"/>
</dbReference>
<dbReference type="InterPro" id="IPR020777">
    <property type="entry name" value="NTRK"/>
</dbReference>
<evidence type="ECO:0000256" key="25">
    <source>
        <dbReference type="PIRSR" id="PIRSR620777-51"/>
    </source>
</evidence>
<evidence type="ECO:0000256" key="13">
    <source>
        <dbReference type="ARBA" id="ARBA00022782"/>
    </source>
</evidence>
<dbReference type="SUPFAM" id="SSF56112">
    <property type="entry name" value="Protein kinase-like (PK-like)"/>
    <property type="match status" value="1"/>
</dbReference>
<keyword evidence="10" id="KW-0677">Repeat</keyword>
<dbReference type="InterPro" id="IPR003598">
    <property type="entry name" value="Ig_sub2"/>
</dbReference>
<dbReference type="GO" id="GO:0005886">
    <property type="term" value="C:plasma membrane"/>
    <property type="evidence" value="ECO:0007669"/>
    <property type="project" value="UniProtKB-SubCell"/>
</dbReference>
<evidence type="ECO:0000256" key="9">
    <source>
        <dbReference type="ARBA" id="ARBA00022729"/>
    </source>
</evidence>
<dbReference type="SMART" id="SM00409">
    <property type="entry name" value="IG"/>
    <property type="match status" value="1"/>
</dbReference>
<evidence type="ECO:0000256" key="3">
    <source>
        <dbReference type="ARBA" id="ARBA00022473"/>
    </source>
</evidence>
<dbReference type="GO" id="GO:0005524">
    <property type="term" value="F:ATP binding"/>
    <property type="evidence" value="ECO:0007669"/>
    <property type="project" value="UniProtKB-UniRule"/>
</dbReference>
<dbReference type="FunFam" id="3.30.200.20:FF:000033">
    <property type="entry name" value="Tyrosine-protein kinase receptor"/>
    <property type="match status" value="1"/>
</dbReference>
<evidence type="ECO:0000256" key="1">
    <source>
        <dbReference type="ARBA" id="ARBA00004251"/>
    </source>
</evidence>
<dbReference type="PROSITE" id="PS50011">
    <property type="entry name" value="PROTEIN_KINASE_DOM"/>
    <property type="match status" value="1"/>
</dbReference>
<accession>A0A671SRV4</accession>
<dbReference type="PRINTS" id="PR01939">
    <property type="entry name" value="NTKRECEPTOR"/>
</dbReference>
<keyword evidence="6" id="KW-0433">Leucine-rich repeat</keyword>
<keyword evidence="8 28" id="KW-0812">Transmembrane</keyword>
<evidence type="ECO:0000256" key="7">
    <source>
        <dbReference type="ARBA" id="ARBA00022679"/>
    </source>
</evidence>
<evidence type="ECO:0000259" key="31">
    <source>
        <dbReference type="PROSITE" id="PS50011"/>
    </source>
</evidence>
<dbReference type="InterPro" id="IPR000719">
    <property type="entry name" value="Prot_kinase_dom"/>
</dbReference>
<dbReference type="Pfam" id="PF16920">
    <property type="entry name" value="LRRCT_2"/>
    <property type="match status" value="1"/>
</dbReference>
<dbReference type="GO" id="GO:1990090">
    <property type="term" value="P:cellular response to nerve growth factor stimulus"/>
    <property type="evidence" value="ECO:0007669"/>
    <property type="project" value="TreeGrafter"/>
</dbReference>
<proteinExistence type="inferred from homology"/>
<feature type="domain" description="Protein kinase" evidence="31">
    <location>
        <begin position="521"/>
        <end position="803"/>
    </location>
</feature>
<dbReference type="Pfam" id="PF13927">
    <property type="entry name" value="Ig_3"/>
    <property type="match status" value="1"/>
</dbReference>
<dbReference type="GO" id="GO:0051897">
    <property type="term" value="P:positive regulation of phosphatidylinositol 3-kinase/protein kinase B signal transduction"/>
    <property type="evidence" value="ECO:0007669"/>
    <property type="project" value="TreeGrafter"/>
</dbReference>
<evidence type="ECO:0000256" key="27">
    <source>
        <dbReference type="PROSITE-ProRule" id="PRU10141"/>
    </source>
</evidence>
<evidence type="ECO:0000256" key="21">
    <source>
        <dbReference type="ARBA" id="ARBA00023180"/>
    </source>
</evidence>
<name>A0A671SRV4_9TELE</name>
<dbReference type="AlphaFoldDB" id="A0A671SRV4"/>
<dbReference type="InterPro" id="IPR050122">
    <property type="entry name" value="RTK"/>
</dbReference>
<evidence type="ECO:0000256" key="10">
    <source>
        <dbReference type="ARBA" id="ARBA00022737"/>
    </source>
</evidence>
<dbReference type="FunFam" id="2.60.40.10:FF:002811">
    <property type="entry name" value="Tyrosine-protein kinase receptor"/>
    <property type="match status" value="1"/>
</dbReference>
<keyword evidence="21" id="KW-0325">Glycoprotein</keyword>
<keyword evidence="9 30" id="KW-0732">Signal</keyword>
<dbReference type="InterPro" id="IPR001245">
    <property type="entry name" value="Ser-Thr/Tyr_kinase_cat_dom"/>
</dbReference>
<dbReference type="InterPro" id="IPR001611">
    <property type="entry name" value="Leu-rich_rpt"/>
</dbReference>
<feature type="binding site" evidence="25 27">
    <location>
        <position position="555"/>
    </location>
    <ligand>
        <name>ATP</name>
        <dbReference type="ChEBI" id="CHEBI:30616"/>
    </ligand>
</feature>
<feature type="transmembrane region" description="Helical" evidence="29">
    <location>
        <begin position="413"/>
        <end position="436"/>
    </location>
</feature>
<keyword evidence="18" id="KW-0829">Tyrosine-protein kinase</keyword>
<dbReference type="Gene3D" id="1.10.510.10">
    <property type="entry name" value="Transferase(Phosphotransferase) domain 1"/>
    <property type="match status" value="1"/>
</dbReference>
<feature type="signal peptide" evidence="30">
    <location>
        <begin position="1"/>
        <end position="28"/>
    </location>
</feature>
<dbReference type="CDD" id="cd05094">
    <property type="entry name" value="PTKc_TrkC"/>
    <property type="match status" value="1"/>
</dbReference>
<dbReference type="SMART" id="SM00408">
    <property type="entry name" value="IGc2"/>
    <property type="match status" value="1"/>
</dbReference>
<evidence type="ECO:0000256" key="30">
    <source>
        <dbReference type="SAM" id="SignalP"/>
    </source>
</evidence>
<comment type="catalytic activity">
    <reaction evidence="23 28">
        <text>L-tyrosyl-[protein] + ATP = O-phospho-L-tyrosyl-[protein] + ADP + H(+)</text>
        <dbReference type="Rhea" id="RHEA:10596"/>
        <dbReference type="Rhea" id="RHEA-COMP:10136"/>
        <dbReference type="Rhea" id="RHEA-COMP:20101"/>
        <dbReference type="ChEBI" id="CHEBI:15378"/>
        <dbReference type="ChEBI" id="CHEBI:30616"/>
        <dbReference type="ChEBI" id="CHEBI:46858"/>
        <dbReference type="ChEBI" id="CHEBI:61978"/>
        <dbReference type="ChEBI" id="CHEBI:456216"/>
        <dbReference type="EC" id="2.7.10.1"/>
    </reaction>
</comment>
<sequence>MDLFSIPPRVCWWRILFLLSIFQDYMSSMLDCPPTCRCSTTNIFCNESYQGNFFPLLALQDTVSDGNTTSSLPDLFENISSIHIENWSGLQTLRDVDMELYTGLQRLNIVNCNLRTIQSRAFAKNPHLHYINLSGNPLTTLSWQLFQNLQLFELKLERVVFNCSCNIRWIQLWQQRGEAGLHNQQLFCNNGVSKIPLQLMNISHCDLPEISVSHSNLTVIEGDRVTITCNGSGVPVPEVDWTVGGLHSINTHQSNQYPPNVHSINLTLVNVSRDDNSFMLTCIAENIVGMTNASIQLSVQFPPVIIKFEEPQKWHDTCMIFTVRANPLPTLRWYYKGEEIKPTEYVRPEMDVYQDNLEGCLMFKNPTHHNNGNYTLEASNFLGVAIKTVYAHFLRPPFDAIPTMTHRPEEDTFGVSIAVGLAGFACIVLVVMFVLINKYGRRSKFGMKGPVAVISGEEDSASPLHHVNHGIITPCTLDAGPDAVVIGMTRIPVIENPQYFRHGHNCSKPTTYVQHIKRRDIVLKRELGEGAFGKVFLAECYNLSPTKDKMLVAVKTLKDPTLAARKDFQREAELLTNLQHEHIVKFYGVCVDGDPLIMVFEYMKHGDLNKFLRAHGPDAMILVDGQPLQTNGELGLSQMLHIASQIASGIVYLASQHFVHRDLATRNCLVGNGLLVKIGDFGMSRDIYSTDYYRVGGHTMLPIRWMPPESIMYRKFTTESDVWSFGVILWEIFTYGKQPWFQLANNEVIECITQGRVLERPRVCPKEVYDIMLGCWQREPQQRLNIKDIQKILYALGKATPVYLDILG</sequence>
<dbReference type="Pfam" id="PF07714">
    <property type="entry name" value="PK_Tyr_Ser-Thr"/>
    <property type="match status" value="1"/>
</dbReference>
<dbReference type="GO" id="GO:0007169">
    <property type="term" value="P:cell surface receptor protein tyrosine kinase signaling pathway"/>
    <property type="evidence" value="ECO:0007669"/>
    <property type="project" value="InterPro"/>
</dbReference>
<keyword evidence="5 28" id="KW-0597">Phosphoprotein</keyword>
<dbReference type="GO" id="GO:0007399">
    <property type="term" value="P:nervous system development"/>
    <property type="evidence" value="ECO:0007669"/>
    <property type="project" value="UniProtKB-KW"/>
</dbReference>
<evidence type="ECO:0000256" key="22">
    <source>
        <dbReference type="ARBA" id="ARBA00023319"/>
    </source>
</evidence>
<evidence type="ECO:0000256" key="6">
    <source>
        <dbReference type="ARBA" id="ARBA00022614"/>
    </source>
</evidence>
<protein>
    <recommendedName>
        <fullName evidence="28">Tyrosine-protein kinase receptor</fullName>
        <ecNumber evidence="28">2.7.10.1</ecNumber>
    </recommendedName>
</protein>
<evidence type="ECO:0000256" key="5">
    <source>
        <dbReference type="ARBA" id="ARBA00022553"/>
    </source>
</evidence>
<comment type="similarity">
    <text evidence="28">Belongs to the protein kinase superfamily. Tyr protein kinase family. Insulin receptor subfamily.</text>
</comment>
<keyword evidence="3" id="KW-0217">Developmental protein</keyword>
<dbReference type="InterPro" id="IPR002011">
    <property type="entry name" value="Tyr_kinase_rcpt_2_CS"/>
</dbReference>
<dbReference type="EC" id="2.7.10.1" evidence="28"/>
<dbReference type="Ensembl" id="ENSSANT00000105082.1">
    <property type="protein sequence ID" value="ENSSANP00000098967.1"/>
    <property type="gene ID" value="ENSSANG00000048684.1"/>
</dbReference>
<keyword evidence="13" id="KW-0221">Differentiation</keyword>
<dbReference type="GO" id="GO:0043235">
    <property type="term" value="C:receptor complex"/>
    <property type="evidence" value="ECO:0007669"/>
    <property type="project" value="TreeGrafter"/>
</dbReference>
<evidence type="ECO:0000256" key="15">
    <source>
        <dbReference type="ARBA" id="ARBA00022902"/>
    </source>
</evidence>
<keyword evidence="17 29" id="KW-0472">Membrane</keyword>
<dbReference type="SUPFAM" id="SSF48726">
    <property type="entry name" value="Immunoglobulin"/>
    <property type="match status" value="2"/>
</dbReference>
<dbReference type="PANTHER" id="PTHR24416">
    <property type="entry name" value="TYROSINE-PROTEIN KINASE RECEPTOR"/>
    <property type="match status" value="1"/>
</dbReference>